<dbReference type="InterPro" id="IPR036187">
    <property type="entry name" value="DNA_mismatch_repair_MutS_sf"/>
</dbReference>
<gene>
    <name evidence="1" type="ORF">FB45DRAFT_1050315</name>
</gene>
<evidence type="ECO:0000313" key="1">
    <source>
        <dbReference type="EMBL" id="KAJ7650255.1"/>
    </source>
</evidence>
<protein>
    <submittedName>
        <fullName evidence="1">Uncharacterized protein</fullName>
    </submittedName>
</protein>
<dbReference type="AlphaFoldDB" id="A0AAD7CJ06"/>
<organism evidence="1 2">
    <name type="scientific">Roridomyces roridus</name>
    <dbReference type="NCBI Taxonomy" id="1738132"/>
    <lineage>
        <taxon>Eukaryota</taxon>
        <taxon>Fungi</taxon>
        <taxon>Dikarya</taxon>
        <taxon>Basidiomycota</taxon>
        <taxon>Agaricomycotina</taxon>
        <taxon>Agaricomycetes</taxon>
        <taxon>Agaricomycetidae</taxon>
        <taxon>Agaricales</taxon>
        <taxon>Marasmiineae</taxon>
        <taxon>Mycenaceae</taxon>
        <taxon>Roridomyces</taxon>
    </lineage>
</organism>
<dbReference type="EMBL" id="JARKIF010000001">
    <property type="protein sequence ID" value="KAJ7650255.1"/>
    <property type="molecule type" value="Genomic_DNA"/>
</dbReference>
<name>A0AAD7CJ06_9AGAR</name>
<dbReference type="Proteomes" id="UP001221142">
    <property type="component" value="Unassembled WGS sequence"/>
</dbReference>
<proteinExistence type="predicted"/>
<accession>A0AAD7CJ06</accession>
<comment type="caution">
    <text evidence="1">The sequence shown here is derived from an EMBL/GenBank/DDBJ whole genome shotgun (WGS) entry which is preliminary data.</text>
</comment>
<dbReference type="SUPFAM" id="SSF48334">
    <property type="entry name" value="DNA repair protein MutS, domain III"/>
    <property type="match status" value="1"/>
</dbReference>
<keyword evidence="2" id="KW-1185">Reference proteome</keyword>
<sequence>MPSESPVAKRKSSAPRKETLECQGFDGDLDMLFYDYYSHPQNTPDAPTNRLLSRFDAVGKAGFKAFQDIADFSQRLVHIDVALTSHRGMLLDSLASLHSEYDSLLDAVLRALAAFAHYLLKCREPHRPPGRSCPDLMDTETAVDKWKEALTEMASRVKDIQDCWKNAVDDLRAKLASSPLCRCYPGYDGWILTISKPTSTICPKTLKTCTNLSFAFAETRSSASAQELQTVDTTLVELIRLNGRAKDLNTSLLSDLFWEEDQFLREHSLAKDHMMRLHYRFNAGESLLWVGRHPVWKRLQGEEELAFAKLEKHQFSEFLGSLWESATMYRCNLCLGSEKAWMLSELAEHVENSKLPMSRTSWR</sequence>
<reference evidence="1" key="1">
    <citation type="submission" date="2023-03" db="EMBL/GenBank/DDBJ databases">
        <title>Massive genome expansion in bonnet fungi (Mycena s.s.) driven by repeated elements and novel gene families across ecological guilds.</title>
        <authorList>
            <consortium name="Lawrence Berkeley National Laboratory"/>
            <person name="Harder C.B."/>
            <person name="Miyauchi S."/>
            <person name="Viragh M."/>
            <person name="Kuo A."/>
            <person name="Thoen E."/>
            <person name="Andreopoulos B."/>
            <person name="Lu D."/>
            <person name="Skrede I."/>
            <person name="Drula E."/>
            <person name="Henrissat B."/>
            <person name="Morin E."/>
            <person name="Kohler A."/>
            <person name="Barry K."/>
            <person name="LaButti K."/>
            <person name="Morin E."/>
            <person name="Salamov A."/>
            <person name="Lipzen A."/>
            <person name="Mereny Z."/>
            <person name="Hegedus B."/>
            <person name="Baldrian P."/>
            <person name="Stursova M."/>
            <person name="Weitz H."/>
            <person name="Taylor A."/>
            <person name="Grigoriev I.V."/>
            <person name="Nagy L.G."/>
            <person name="Martin F."/>
            <person name="Kauserud H."/>
        </authorList>
    </citation>
    <scope>NUCLEOTIDE SEQUENCE</scope>
    <source>
        <strain evidence="1">9284</strain>
    </source>
</reference>
<evidence type="ECO:0000313" key="2">
    <source>
        <dbReference type="Proteomes" id="UP001221142"/>
    </source>
</evidence>